<name>A0A7S0UHS5_9STRA</name>
<feature type="transmembrane region" description="Helical" evidence="6">
    <location>
        <begin position="158"/>
        <end position="179"/>
    </location>
</feature>
<dbReference type="GO" id="GO:0016020">
    <property type="term" value="C:membrane"/>
    <property type="evidence" value="ECO:0007669"/>
    <property type="project" value="UniProtKB-SubCell"/>
</dbReference>
<accession>A0A7S0UHS5</accession>
<keyword evidence="2 6" id="KW-0812">Transmembrane</keyword>
<feature type="transmembrane region" description="Helical" evidence="6">
    <location>
        <begin position="9"/>
        <end position="27"/>
    </location>
</feature>
<evidence type="ECO:0000313" key="8">
    <source>
        <dbReference type="EMBL" id="CAD8763063.1"/>
    </source>
</evidence>
<reference evidence="8" key="1">
    <citation type="submission" date="2021-01" db="EMBL/GenBank/DDBJ databases">
        <authorList>
            <person name="Corre E."/>
            <person name="Pelletier E."/>
            <person name="Niang G."/>
            <person name="Scheremetjew M."/>
            <person name="Finn R."/>
            <person name="Kale V."/>
            <person name="Holt S."/>
            <person name="Cochrane G."/>
            <person name="Meng A."/>
            <person name="Brown T."/>
            <person name="Cohen L."/>
        </authorList>
    </citation>
    <scope>NUCLEOTIDE SEQUENCE</scope>
    <source>
        <strain evidence="8">UNC1205</strain>
    </source>
</reference>
<keyword evidence="4 6" id="KW-0472">Membrane</keyword>
<dbReference type="InterPro" id="IPR000620">
    <property type="entry name" value="EamA_dom"/>
</dbReference>
<feature type="transmembrane region" description="Helical" evidence="6">
    <location>
        <begin position="229"/>
        <end position="249"/>
    </location>
</feature>
<evidence type="ECO:0000256" key="6">
    <source>
        <dbReference type="SAM" id="Phobius"/>
    </source>
</evidence>
<dbReference type="PANTHER" id="PTHR11132">
    <property type="entry name" value="SOLUTE CARRIER FAMILY 35"/>
    <property type="match status" value="1"/>
</dbReference>
<feature type="transmembrane region" description="Helical" evidence="6">
    <location>
        <begin position="128"/>
        <end position="146"/>
    </location>
</feature>
<gene>
    <name evidence="8" type="ORF">PDEL1432_LOCUS3103</name>
</gene>
<feature type="domain" description="EamA" evidence="7">
    <location>
        <begin position="12"/>
        <end position="142"/>
    </location>
</feature>
<dbReference type="InterPro" id="IPR050186">
    <property type="entry name" value="TPT_transporter"/>
</dbReference>
<dbReference type="SUPFAM" id="SSF103481">
    <property type="entry name" value="Multidrug resistance efflux transporter EmrE"/>
    <property type="match status" value="1"/>
</dbReference>
<proteinExistence type="predicted"/>
<evidence type="ECO:0000256" key="4">
    <source>
        <dbReference type="ARBA" id="ARBA00023136"/>
    </source>
</evidence>
<dbReference type="AlphaFoldDB" id="A0A7S0UHS5"/>
<feature type="transmembrane region" description="Helical" evidence="6">
    <location>
        <begin position="191"/>
        <end position="209"/>
    </location>
</feature>
<comment type="subcellular location">
    <subcellularLocation>
        <location evidence="1">Membrane</location>
        <topology evidence="1">Multi-pass membrane protein</topology>
    </subcellularLocation>
</comment>
<protein>
    <recommendedName>
        <fullName evidence="7">EamA domain-containing protein</fullName>
    </recommendedName>
</protein>
<keyword evidence="3 6" id="KW-1133">Transmembrane helix</keyword>
<evidence type="ECO:0000256" key="1">
    <source>
        <dbReference type="ARBA" id="ARBA00004141"/>
    </source>
</evidence>
<feature type="transmembrane region" description="Helical" evidence="6">
    <location>
        <begin position="286"/>
        <end position="302"/>
    </location>
</feature>
<feature type="transmembrane region" description="Helical" evidence="6">
    <location>
        <begin position="261"/>
        <end position="280"/>
    </location>
</feature>
<dbReference type="Gene3D" id="1.10.3730.20">
    <property type="match status" value="1"/>
</dbReference>
<evidence type="ECO:0000256" key="2">
    <source>
        <dbReference type="ARBA" id="ARBA00022692"/>
    </source>
</evidence>
<sequence length="356" mass="39244">MMNLDPKHAVIASIISYSLCSGSLVLLNKLTLHFLPFPSLVVCFQLFACIVLIYGAMFMKIINVDPIKWEYAKPYMLYIFFFCTGVYCNMRSLNISNVETVIVFRALSPMVVAFLDALFLGREWPSKRSWAGLILLVVGAVGYASYDENFQTQGLQAYSWPTLYTIIIALEMAYGKKIVKEVPLQTTSGPVIYTNLIGFVPMLMLASIGSEYSKFWEFFWGDLSGSLPAASIILLALGSLVGTGIGYSGWWCRSLVSATSFTLIGVMNKCLTVLVNTLIWDQHANPGGIFCLFICIGGGIIYKQAPMKSAGKIETAAVAVDDDVFKASIDSDVPSSDKGDEEMLSFLRRSPNEKLT</sequence>
<organism evidence="8">
    <name type="scientific">Pseudo-nitzschia delicatissima</name>
    <dbReference type="NCBI Taxonomy" id="44447"/>
    <lineage>
        <taxon>Eukaryota</taxon>
        <taxon>Sar</taxon>
        <taxon>Stramenopiles</taxon>
        <taxon>Ochrophyta</taxon>
        <taxon>Bacillariophyta</taxon>
        <taxon>Bacillariophyceae</taxon>
        <taxon>Bacillariophycidae</taxon>
        <taxon>Bacillariales</taxon>
        <taxon>Bacillariaceae</taxon>
        <taxon>Pseudo-nitzschia</taxon>
    </lineage>
</organism>
<evidence type="ECO:0000256" key="3">
    <source>
        <dbReference type="ARBA" id="ARBA00022989"/>
    </source>
</evidence>
<evidence type="ECO:0000259" key="7">
    <source>
        <dbReference type="Pfam" id="PF00892"/>
    </source>
</evidence>
<feature type="transmembrane region" description="Helical" evidence="6">
    <location>
        <begin position="75"/>
        <end position="96"/>
    </location>
</feature>
<feature type="region of interest" description="Disordered" evidence="5">
    <location>
        <begin position="331"/>
        <end position="356"/>
    </location>
</feature>
<dbReference type="InterPro" id="IPR037185">
    <property type="entry name" value="EmrE-like"/>
</dbReference>
<dbReference type="Pfam" id="PF00892">
    <property type="entry name" value="EamA"/>
    <property type="match status" value="1"/>
</dbReference>
<feature type="transmembrane region" description="Helical" evidence="6">
    <location>
        <begin position="33"/>
        <end position="54"/>
    </location>
</feature>
<evidence type="ECO:0000256" key="5">
    <source>
        <dbReference type="SAM" id="MobiDB-lite"/>
    </source>
</evidence>
<dbReference type="EMBL" id="HBFL01004330">
    <property type="protein sequence ID" value="CAD8763063.1"/>
    <property type="molecule type" value="Transcribed_RNA"/>
</dbReference>